<feature type="region of interest" description="Disordered" evidence="1">
    <location>
        <begin position="1"/>
        <end position="41"/>
    </location>
</feature>
<dbReference type="InterPro" id="IPR000014">
    <property type="entry name" value="PAS"/>
</dbReference>
<dbReference type="GO" id="GO:0052621">
    <property type="term" value="F:diguanylate cyclase activity"/>
    <property type="evidence" value="ECO:0007669"/>
    <property type="project" value="TreeGrafter"/>
</dbReference>
<dbReference type="SMART" id="SM00065">
    <property type="entry name" value="GAF"/>
    <property type="match status" value="1"/>
</dbReference>
<dbReference type="InterPro" id="IPR050469">
    <property type="entry name" value="Diguanylate_Cyclase"/>
</dbReference>
<dbReference type="Gene3D" id="3.30.70.270">
    <property type="match status" value="1"/>
</dbReference>
<dbReference type="EMBL" id="DSXR01000018">
    <property type="protein sequence ID" value="HGS86258.1"/>
    <property type="molecule type" value="Genomic_DNA"/>
</dbReference>
<dbReference type="AlphaFoldDB" id="A0A7C4KY13"/>
<dbReference type="PROSITE" id="PS50887">
    <property type="entry name" value="GGDEF"/>
    <property type="match status" value="1"/>
</dbReference>
<dbReference type="CDD" id="cd01949">
    <property type="entry name" value="GGDEF"/>
    <property type="match status" value="1"/>
</dbReference>
<gene>
    <name evidence="3" type="ORF">ENT17_01405</name>
</gene>
<feature type="compositionally biased region" description="Polar residues" evidence="1">
    <location>
        <begin position="1"/>
        <end position="16"/>
    </location>
</feature>
<dbReference type="PANTHER" id="PTHR45138:SF9">
    <property type="entry name" value="DIGUANYLATE CYCLASE DGCM-RELATED"/>
    <property type="match status" value="1"/>
</dbReference>
<name>A0A7C4KY13_9CHLR</name>
<evidence type="ECO:0000259" key="2">
    <source>
        <dbReference type="PROSITE" id="PS50887"/>
    </source>
</evidence>
<dbReference type="GO" id="GO:0005886">
    <property type="term" value="C:plasma membrane"/>
    <property type="evidence" value="ECO:0007669"/>
    <property type="project" value="TreeGrafter"/>
</dbReference>
<dbReference type="InterPro" id="IPR043128">
    <property type="entry name" value="Rev_trsase/Diguanyl_cyclase"/>
</dbReference>
<dbReference type="Gene3D" id="3.30.450.20">
    <property type="entry name" value="PAS domain"/>
    <property type="match status" value="1"/>
</dbReference>
<dbReference type="InterPro" id="IPR035965">
    <property type="entry name" value="PAS-like_dom_sf"/>
</dbReference>
<dbReference type="InterPro" id="IPR000160">
    <property type="entry name" value="GGDEF_dom"/>
</dbReference>
<dbReference type="SUPFAM" id="SSF55785">
    <property type="entry name" value="PYP-like sensor domain (PAS domain)"/>
    <property type="match status" value="1"/>
</dbReference>
<dbReference type="Gene3D" id="3.30.450.40">
    <property type="match status" value="1"/>
</dbReference>
<dbReference type="Pfam" id="PF13426">
    <property type="entry name" value="PAS_9"/>
    <property type="match status" value="1"/>
</dbReference>
<dbReference type="SMART" id="SM00267">
    <property type="entry name" value="GGDEF"/>
    <property type="match status" value="1"/>
</dbReference>
<reference evidence="3" key="1">
    <citation type="journal article" date="2020" name="mSystems">
        <title>Genome- and Community-Level Interaction Insights into Carbon Utilization and Element Cycling Functions of Hydrothermarchaeota in Hydrothermal Sediment.</title>
        <authorList>
            <person name="Zhou Z."/>
            <person name="Liu Y."/>
            <person name="Xu W."/>
            <person name="Pan J."/>
            <person name="Luo Z.H."/>
            <person name="Li M."/>
        </authorList>
    </citation>
    <scope>NUCLEOTIDE SEQUENCE [LARGE SCALE GENOMIC DNA]</scope>
    <source>
        <strain evidence="3">SpSt-556</strain>
    </source>
</reference>
<dbReference type="InterPro" id="IPR029787">
    <property type="entry name" value="Nucleotide_cyclase"/>
</dbReference>
<evidence type="ECO:0000313" key="3">
    <source>
        <dbReference type="EMBL" id="HGS86258.1"/>
    </source>
</evidence>
<protein>
    <submittedName>
        <fullName evidence="3">Sensor domain-containing diguanylate cyclase</fullName>
    </submittedName>
</protein>
<dbReference type="Pfam" id="PF13185">
    <property type="entry name" value="GAF_2"/>
    <property type="match status" value="1"/>
</dbReference>
<dbReference type="InterPro" id="IPR003018">
    <property type="entry name" value="GAF"/>
</dbReference>
<accession>A0A7C4KY13</accession>
<comment type="caution">
    <text evidence="3">The sequence shown here is derived from an EMBL/GenBank/DDBJ whole genome shotgun (WGS) entry which is preliminary data.</text>
</comment>
<dbReference type="NCBIfam" id="TIGR00254">
    <property type="entry name" value="GGDEF"/>
    <property type="match status" value="1"/>
</dbReference>
<organism evidence="3">
    <name type="scientific">Bellilinea caldifistulae</name>
    <dbReference type="NCBI Taxonomy" id="360411"/>
    <lineage>
        <taxon>Bacteria</taxon>
        <taxon>Bacillati</taxon>
        <taxon>Chloroflexota</taxon>
        <taxon>Anaerolineae</taxon>
        <taxon>Anaerolineales</taxon>
        <taxon>Anaerolineaceae</taxon>
        <taxon>Bellilinea</taxon>
    </lineage>
</organism>
<dbReference type="PANTHER" id="PTHR45138">
    <property type="entry name" value="REGULATORY COMPONENTS OF SENSORY TRANSDUCTION SYSTEM"/>
    <property type="match status" value="1"/>
</dbReference>
<dbReference type="Pfam" id="PF00990">
    <property type="entry name" value="GGDEF"/>
    <property type="match status" value="1"/>
</dbReference>
<dbReference type="InterPro" id="IPR029016">
    <property type="entry name" value="GAF-like_dom_sf"/>
</dbReference>
<dbReference type="GO" id="GO:0043709">
    <property type="term" value="P:cell adhesion involved in single-species biofilm formation"/>
    <property type="evidence" value="ECO:0007669"/>
    <property type="project" value="TreeGrafter"/>
</dbReference>
<evidence type="ECO:0000256" key="1">
    <source>
        <dbReference type="SAM" id="MobiDB-lite"/>
    </source>
</evidence>
<dbReference type="SUPFAM" id="SSF55073">
    <property type="entry name" value="Nucleotide cyclase"/>
    <property type="match status" value="1"/>
</dbReference>
<dbReference type="SUPFAM" id="SSF55781">
    <property type="entry name" value="GAF domain-like"/>
    <property type="match status" value="1"/>
</dbReference>
<dbReference type="FunFam" id="3.30.70.270:FF:000001">
    <property type="entry name" value="Diguanylate cyclase domain protein"/>
    <property type="match status" value="1"/>
</dbReference>
<proteinExistence type="predicted"/>
<dbReference type="GO" id="GO:1902201">
    <property type="term" value="P:negative regulation of bacterial-type flagellum-dependent cell motility"/>
    <property type="evidence" value="ECO:0007669"/>
    <property type="project" value="TreeGrafter"/>
</dbReference>
<feature type="domain" description="GGDEF" evidence="2">
    <location>
        <begin position="390"/>
        <end position="523"/>
    </location>
</feature>
<sequence>MADSSTTNDSPAQNPKQARKPRLNQPSSRWGMVHQNSRQSRRSRYLLRLNRQLRRQLSLLRNGNGNATETDLIFRQNFLSLPDPILIWRKDEQGVVRLMMFNQAAMEMSLGRIKDFTGISVDDFFSHEPHVAEIIHQVFRTGKPKRIETPSRLRTTGEEKWIQADYVPVSRRYLLNIIRDITHQKLKQQAEEEQRSKIELLRQAMTAFTSVLNLRQVLSQVMEYLKMLIPYDRAFLFLLDKDELEIAAAAGFSNNDDYLGRRIPARNPQFEAINRNRYPLYLDDAETYRPFQELEDLNCGKAWLGIPMLGHGQVIGYLSIYNSNSGIYGGNEAELGQTFASQAAIAIENARLFQQVQQYAITDGLTGFYNRRYFYELAEIEMRRSQRYGSDLSLILIDIDLFKNVNDRLGHTAGDQVLIHLSQCLRSQIRASDSIGRYGGEEFVILLPETNAKNAVEVAERLRRSAEECVTDIGHTKVHITISLGVAQMDEDCQSVDELFHRADRALYLAKQNGRNRVCIWQAYLRE</sequence>